<reference evidence="1" key="1">
    <citation type="submission" date="2015-07" db="EMBL/GenBank/DDBJ databases">
        <title>Adaptation to a free-living lifestyle via gene acquisitions in the diplomonad Trepomonas sp. PC1.</title>
        <authorList>
            <person name="Xu F."/>
            <person name="Jerlstrom-Hultqvist J."/>
            <person name="Kolisko M."/>
            <person name="Simpson A.G.B."/>
            <person name="Roger A.J."/>
            <person name="Svard S.G."/>
            <person name="Andersson J.O."/>
        </authorList>
    </citation>
    <scope>NUCLEOTIDE SEQUENCE</scope>
    <source>
        <strain evidence="1">PC1</strain>
    </source>
</reference>
<dbReference type="Gene3D" id="3.80.10.10">
    <property type="entry name" value="Ribonuclease Inhibitor"/>
    <property type="match status" value="1"/>
</dbReference>
<gene>
    <name evidence="1" type="ORF">TPC1_17783</name>
</gene>
<proteinExistence type="predicted"/>
<organism evidence="1">
    <name type="scientific">Trepomonas sp. PC1</name>
    <dbReference type="NCBI Taxonomy" id="1076344"/>
    <lineage>
        <taxon>Eukaryota</taxon>
        <taxon>Metamonada</taxon>
        <taxon>Diplomonadida</taxon>
        <taxon>Hexamitidae</taxon>
        <taxon>Hexamitinae</taxon>
        <taxon>Trepomonas</taxon>
    </lineage>
</organism>
<name>A0A146K5N9_9EUKA</name>
<evidence type="ECO:0000313" key="1">
    <source>
        <dbReference type="EMBL" id="JAP90809.1"/>
    </source>
</evidence>
<dbReference type="SUPFAM" id="SSF52047">
    <property type="entry name" value="RNI-like"/>
    <property type="match status" value="1"/>
</dbReference>
<dbReference type="InterPro" id="IPR032675">
    <property type="entry name" value="LRR_dom_sf"/>
</dbReference>
<accession>A0A146K5N9</accession>
<dbReference type="EMBL" id="GDID01005797">
    <property type="protein sequence ID" value="JAP90809.1"/>
    <property type="molecule type" value="Transcribed_RNA"/>
</dbReference>
<protein>
    <submittedName>
        <fullName evidence="1">Uncharacterized protein</fullName>
    </submittedName>
</protein>
<sequence length="342" mass="40045">MKLTESVNKNLKKLTCHSRVYESNVAIFTNKSIYNIFGVRASQIFKISEKFPNLQLLTLTNVKTEITDEHVTQLLLNVKSLHKLHLKVQPEPSKSFYRKDVGFKVCQTEGFISNLEELTLINCQVTDKLAMYLYLLDINVNLRNIWLQNCQSISNTSIFILLTSTDIRQSAYKKVQQIKRCQSAILVKKSYKSNSRSSRFQTVKMSTQCFSIAPKKLYEEIPINEMFKKEKENSTQQLIFDDQDFSCYIRDDIEDERESYKLEKLSILNCCQINAQIFYAIQYGSSRLRFVQTDLLLCTKWSHIIMQKNIAISMKKQGRQIKESSLMYLWEGDQYLDFLEVK</sequence>
<dbReference type="AlphaFoldDB" id="A0A146K5N9"/>